<evidence type="ECO:0000313" key="2">
    <source>
        <dbReference type="EMBL" id="ERI81724.1"/>
    </source>
</evidence>
<sequence length="96" mass="10650">MKEVDNIYINMSITNIISDETVTLVQGVNGICLCEESWISARRISLSESRNLSGSARSTDIPEEKEETGSFSSSHYEDTDIEHPGVNNLLNLPHPI</sequence>
<feature type="region of interest" description="Disordered" evidence="1">
    <location>
        <begin position="48"/>
        <end position="96"/>
    </location>
</feature>
<proteinExistence type="predicted"/>
<accession>U2BU82</accession>
<dbReference type="PATRIC" id="fig|1321819.3.peg.2687"/>
<organism evidence="2 3">
    <name type="scientific">Bacteroides pyogenes F0041</name>
    <dbReference type="NCBI Taxonomy" id="1321819"/>
    <lineage>
        <taxon>Bacteria</taxon>
        <taxon>Pseudomonadati</taxon>
        <taxon>Bacteroidota</taxon>
        <taxon>Bacteroidia</taxon>
        <taxon>Bacteroidales</taxon>
        <taxon>Bacteroidaceae</taxon>
        <taxon>Bacteroides</taxon>
    </lineage>
</organism>
<evidence type="ECO:0000256" key="1">
    <source>
        <dbReference type="SAM" id="MobiDB-lite"/>
    </source>
</evidence>
<gene>
    <name evidence="2" type="ORF">HMPREF1981_02910</name>
</gene>
<dbReference type="HOGENOM" id="CLU_2354027_0_0_10"/>
<comment type="caution">
    <text evidence="2">The sequence shown here is derived from an EMBL/GenBank/DDBJ whole genome shotgun (WGS) entry which is preliminary data.</text>
</comment>
<reference evidence="2 3" key="1">
    <citation type="submission" date="2013-08" db="EMBL/GenBank/DDBJ databases">
        <authorList>
            <person name="Weinstock G."/>
            <person name="Sodergren E."/>
            <person name="Wylie T."/>
            <person name="Fulton L."/>
            <person name="Fulton R."/>
            <person name="Fronick C."/>
            <person name="O'Laughlin M."/>
            <person name="Godfrey J."/>
            <person name="Miner T."/>
            <person name="Herter B."/>
            <person name="Appelbaum E."/>
            <person name="Cordes M."/>
            <person name="Lek S."/>
            <person name="Wollam A."/>
            <person name="Pepin K.H."/>
            <person name="Palsikar V.B."/>
            <person name="Mitreva M."/>
            <person name="Wilson R.K."/>
        </authorList>
    </citation>
    <scope>NUCLEOTIDE SEQUENCE [LARGE SCALE GENOMIC DNA]</scope>
    <source>
        <strain evidence="2 3">F0041</strain>
    </source>
</reference>
<name>U2BU82_9BACE</name>
<dbReference type="EMBL" id="AWSV01000154">
    <property type="protein sequence ID" value="ERI81724.1"/>
    <property type="molecule type" value="Genomic_DNA"/>
</dbReference>
<dbReference type="Proteomes" id="UP000016496">
    <property type="component" value="Unassembled WGS sequence"/>
</dbReference>
<evidence type="ECO:0000313" key="3">
    <source>
        <dbReference type="Proteomes" id="UP000016496"/>
    </source>
</evidence>
<feature type="compositionally biased region" description="Polar residues" evidence="1">
    <location>
        <begin position="48"/>
        <end position="58"/>
    </location>
</feature>
<protein>
    <submittedName>
        <fullName evidence="2">Uncharacterized protein</fullName>
    </submittedName>
</protein>
<dbReference type="AlphaFoldDB" id="U2BU82"/>